<protein>
    <submittedName>
        <fullName evidence="1">PAS-domain containing protein</fullName>
    </submittedName>
</protein>
<organism evidence="1 2">
    <name type="scientific">Sphingomonas lutea</name>
    <dbReference type="NCBI Taxonomy" id="1045317"/>
    <lineage>
        <taxon>Bacteria</taxon>
        <taxon>Pseudomonadati</taxon>
        <taxon>Pseudomonadota</taxon>
        <taxon>Alphaproteobacteria</taxon>
        <taxon>Sphingomonadales</taxon>
        <taxon>Sphingomonadaceae</taxon>
        <taxon>Sphingomonas</taxon>
    </lineage>
</organism>
<evidence type="ECO:0000313" key="2">
    <source>
        <dbReference type="Proteomes" id="UP000515971"/>
    </source>
</evidence>
<keyword evidence="2" id="KW-1185">Reference proteome</keyword>
<dbReference type="EMBL" id="CP060718">
    <property type="protein sequence ID" value="QNN66871.1"/>
    <property type="molecule type" value="Genomic_DNA"/>
</dbReference>
<reference evidence="1 2" key="1">
    <citation type="submission" date="2020-08" db="EMBL/GenBank/DDBJ databases">
        <title>Genome sequence of Sphingomonas lutea KCTC 23642T.</title>
        <authorList>
            <person name="Hyun D.-W."/>
            <person name="Bae J.-W."/>
        </authorList>
    </citation>
    <scope>NUCLEOTIDE SEQUENCE [LARGE SCALE GENOMIC DNA]</scope>
    <source>
        <strain evidence="1 2">KCTC 23642</strain>
    </source>
</reference>
<proteinExistence type="predicted"/>
<name>A0A7G9SG96_9SPHN</name>
<dbReference type="Gene3D" id="3.30.450.20">
    <property type="entry name" value="PAS domain"/>
    <property type="match status" value="1"/>
</dbReference>
<evidence type="ECO:0000313" key="1">
    <source>
        <dbReference type="EMBL" id="QNN66871.1"/>
    </source>
</evidence>
<dbReference type="SUPFAM" id="SSF55785">
    <property type="entry name" value="PYP-like sensor domain (PAS domain)"/>
    <property type="match status" value="1"/>
</dbReference>
<gene>
    <name evidence="1" type="ORF">H9L13_09415</name>
</gene>
<dbReference type="Proteomes" id="UP000515971">
    <property type="component" value="Chromosome"/>
</dbReference>
<accession>A0A7G9SG96</accession>
<dbReference type="InterPro" id="IPR035965">
    <property type="entry name" value="PAS-like_dom_sf"/>
</dbReference>
<dbReference type="KEGG" id="slut:H9L13_09415"/>
<dbReference type="Pfam" id="PF12860">
    <property type="entry name" value="PAS_7"/>
    <property type="match status" value="1"/>
</dbReference>
<dbReference type="AlphaFoldDB" id="A0A7G9SG96"/>
<sequence>MIELRIGSRVAEERKKSLERQSELLRATIDHVQQGIGVFDSDLKLVLWNDLLFDLLELPGSCVQKDATLRSCCWQPRRRAFLGQAVWKRWLGTCSIPFVRRPAAAWTFTWQVGAFWTLGARLFPRVDPFLLSRMLRNSAARSG</sequence>